<dbReference type="AlphaFoldDB" id="A0A9P0JX36"/>
<dbReference type="Proteomes" id="UP001152888">
    <property type="component" value="Unassembled WGS sequence"/>
</dbReference>
<dbReference type="EMBL" id="CAKOFQ010006698">
    <property type="protein sequence ID" value="CAH1961985.1"/>
    <property type="molecule type" value="Genomic_DNA"/>
</dbReference>
<accession>A0A9P0JX36</accession>
<keyword evidence="2" id="KW-1185">Reference proteome</keyword>
<sequence length="108" mass="12352">MTAITRHLTTLKMVDGWGKESWTCLRGNSGHIRPKNMNGVSRRALSPLTTKKCPPITGMRYRSQVNRSPSCTWMRMLSSSTNLLRYLFTLVADIDTTRWCSSWPRSTT</sequence>
<protein>
    <submittedName>
        <fullName evidence="1">Uncharacterized protein</fullName>
    </submittedName>
</protein>
<evidence type="ECO:0000313" key="1">
    <source>
        <dbReference type="EMBL" id="CAH1961985.1"/>
    </source>
</evidence>
<proteinExistence type="predicted"/>
<reference evidence="1" key="1">
    <citation type="submission" date="2022-03" db="EMBL/GenBank/DDBJ databases">
        <authorList>
            <person name="Sayadi A."/>
        </authorList>
    </citation>
    <scope>NUCLEOTIDE SEQUENCE</scope>
</reference>
<name>A0A9P0JX36_ACAOB</name>
<gene>
    <name evidence="1" type="ORF">ACAOBT_LOCUS4433</name>
</gene>
<evidence type="ECO:0000313" key="2">
    <source>
        <dbReference type="Proteomes" id="UP001152888"/>
    </source>
</evidence>
<comment type="caution">
    <text evidence="1">The sequence shown here is derived from an EMBL/GenBank/DDBJ whole genome shotgun (WGS) entry which is preliminary data.</text>
</comment>
<organism evidence="1 2">
    <name type="scientific">Acanthoscelides obtectus</name>
    <name type="common">Bean weevil</name>
    <name type="synonym">Bruchus obtectus</name>
    <dbReference type="NCBI Taxonomy" id="200917"/>
    <lineage>
        <taxon>Eukaryota</taxon>
        <taxon>Metazoa</taxon>
        <taxon>Ecdysozoa</taxon>
        <taxon>Arthropoda</taxon>
        <taxon>Hexapoda</taxon>
        <taxon>Insecta</taxon>
        <taxon>Pterygota</taxon>
        <taxon>Neoptera</taxon>
        <taxon>Endopterygota</taxon>
        <taxon>Coleoptera</taxon>
        <taxon>Polyphaga</taxon>
        <taxon>Cucujiformia</taxon>
        <taxon>Chrysomeloidea</taxon>
        <taxon>Chrysomelidae</taxon>
        <taxon>Bruchinae</taxon>
        <taxon>Bruchini</taxon>
        <taxon>Acanthoscelides</taxon>
    </lineage>
</organism>